<dbReference type="RefSeq" id="WP_093026065.1">
    <property type="nucleotide sequence ID" value="NZ_FPBK01000014.1"/>
</dbReference>
<dbReference type="InterPro" id="IPR007781">
    <property type="entry name" value="NAGLU"/>
</dbReference>
<proteinExistence type="predicted"/>
<feature type="domain" description="Alpha-N-acetylglucosaminidase tim-barrel" evidence="2">
    <location>
        <begin position="131"/>
        <end position="462"/>
    </location>
</feature>
<dbReference type="Gene3D" id="3.20.20.80">
    <property type="entry name" value="Glycosidases"/>
    <property type="match status" value="1"/>
</dbReference>
<dbReference type="PANTHER" id="PTHR12872:SF1">
    <property type="entry name" value="ALPHA-N-ACETYLGLUCOSAMINIDASE"/>
    <property type="match status" value="1"/>
</dbReference>
<keyword evidence="6" id="KW-1185">Reference proteome</keyword>
<dbReference type="Pfam" id="PF12972">
    <property type="entry name" value="NAGLU_C"/>
    <property type="match status" value="1"/>
</dbReference>
<dbReference type="InterPro" id="IPR024732">
    <property type="entry name" value="NAGLU_C"/>
</dbReference>
<evidence type="ECO:0000313" key="6">
    <source>
        <dbReference type="Proteomes" id="UP000199138"/>
    </source>
</evidence>
<name>A0A1I7IAS7_9FLAO</name>
<dbReference type="InterPro" id="IPR029018">
    <property type="entry name" value="Hex-like_dom2"/>
</dbReference>
<dbReference type="Pfam" id="PF05089">
    <property type="entry name" value="NAGLU"/>
    <property type="match status" value="1"/>
</dbReference>
<evidence type="ECO:0000259" key="4">
    <source>
        <dbReference type="Pfam" id="PF12972"/>
    </source>
</evidence>
<dbReference type="Gene3D" id="3.30.379.10">
    <property type="entry name" value="Chitobiase/beta-hexosaminidase domain 2-like"/>
    <property type="match status" value="1"/>
</dbReference>
<dbReference type="AlphaFoldDB" id="A0A1I7IAS7"/>
<evidence type="ECO:0000313" key="5">
    <source>
        <dbReference type="EMBL" id="SFU69920.1"/>
    </source>
</evidence>
<reference evidence="5 6" key="1">
    <citation type="submission" date="2016-10" db="EMBL/GenBank/DDBJ databases">
        <authorList>
            <person name="de Groot N.N."/>
        </authorList>
    </citation>
    <scope>NUCLEOTIDE SEQUENCE [LARGE SCALE GENOMIC DNA]</scope>
    <source>
        <strain evidence="5 6">CGMCC 1.12333</strain>
    </source>
</reference>
<evidence type="ECO:0000259" key="3">
    <source>
        <dbReference type="Pfam" id="PF12971"/>
    </source>
</evidence>
<dbReference type="OrthoDB" id="179563at2"/>
<dbReference type="STRING" id="1224947.SAMN05216480_11435"/>
<feature type="domain" description="Alpha-N-acetylglucosaminidase C-terminal" evidence="4">
    <location>
        <begin position="471"/>
        <end position="730"/>
    </location>
</feature>
<organism evidence="5 6">
    <name type="scientific">Pustulibacterium marinum</name>
    <dbReference type="NCBI Taxonomy" id="1224947"/>
    <lineage>
        <taxon>Bacteria</taxon>
        <taxon>Pseudomonadati</taxon>
        <taxon>Bacteroidota</taxon>
        <taxon>Flavobacteriia</taxon>
        <taxon>Flavobacteriales</taxon>
        <taxon>Flavobacteriaceae</taxon>
        <taxon>Pustulibacterium</taxon>
    </lineage>
</organism>
<feature type="domain" description="Alpha-N-acetylglucosaminidase N-terminal" evidence="3">
    <location>
        <begin position="39"/>
        <end position="116"/>
    </location>
</feature>
<keyword evidence="1" id="KW-0378">Hydrolase</keyword>
<dbReference type="PANTHER" id="PTHR12872">
    <property type="entry name" value="ALPHA-N-ACETYLGLUCOSAMINIDASE"/>
    <property type="match status" value="1"/>
</dbReference>
<sequence length="749" mass="87795">MQKRGSFKILFRTFILVGLFSQIACEIAPEKEVVTTPERELIARVIPEHADQFIVEIDSSFAEKDWFEVSSVNDKILLKGNNGIAIGSALYYYLKAYAKCQITWNGTNLNLSETLPKVPQKVHKTTPYDYRYYFNYCTFNYTMSWWDWERWEKEIDWMALHGISMPLAITGEAYVWDEVYKSYGFTDEDLTDFYSGPAYFSWFWMGNLDGWGGPLPKHWMDSHRDLQQKIVKRERELGMKPVLPAFTGHVPASFKKFFPEASLKKTNWGNDFEDTYILDANDPLFEEIGRKFLETQERIYGTDHLYSADTFNENTPPSNNPEYLANLSEKVYQGMQLADEDAVWVMQGWLFYSHRDFWQAPQIEALLKPIPNDGMIILDLAAEIEPVWKRTEAFYGKQWIWNMLHSFGGNISMFGRIETVATAPAEALQDPNSGNMKGIGLTMESIEQNPVLYELMTDNVWRDQPIDLNNWLATYTEQRYGVKDENLLKAWDILVQTAYNGKVIRDGAESIIVARPTFEGYRRWARTKLNYAPEDLLPAWDLFVASIPKTKESDGFEYELVDLTRQFLANYALPLQQKITTAYQAKDQQNFKKYSQEFLTLIDDMDKLLATRKDFLLGPWVNDARSWGITSEEKALYEMNAKDLITLWGASNNRLHEYSNRQWSGLLADFYKPRWEQFFAEVEKDWQHFDQAAFDEKIKKWEWQWVNQRKDYPLEKSGDAAAVVKQLYEKYRRQMLSVIKEMKPIDYNY</sequence>
<accession>A0A1I7IAS7</accession>
<protein>
    <submittedName>
        <fullName evidence="5">Alpha-N-acetylglucosaminidase</fullName>
    </submittedName>
</protein>
<evidence type="ECO:0000259" key="2">
    <source>
        <dbReference type="Pfam" id="PF05089"/>
    </source>
</evidence>
<dbReference type="EMBL" id="FPBK01000014">
    <property type="protein sequence ID" value="SFU69920.1"/>
    <property type="molecule type" value="Genomic_DNA"/>
</dbReference>
<evidence type="ECO:0000256" key="1">
    <source>
        <dbReference type="ARBA" id="ARBA00022801"/>
    </source>
</evidence>
<dbReference type="Pfam" id="PF12971">
    <property type="entry name" value="NAGLU_N"/>
    <property type="match status" value="1"/>
</dbReference>
<dbReference type="InterPro" id="IPR024733">
    <property type="entry name" value="NAGLU_tim-barrel"/>
</dbReference>
<dbReference type="InterPro" id="IPR024240">
    <property type="entry name" value="NAGLU_N"/>
</dbReference>
<gene>
    <name evidence="5" type="ORF">SAMN05216480_11435</name>
</gene>
<dbReference type="GO" id="GO:0005975">
    <property type="term" value="P:carbohydrate metabolic process"/>
    <property type="evidence" value="ECO:0007669"/>
    <property type="project" value="UniProtKB-ARBA"/>
</dbReference>
<dbReference type="Gene3D" id="1.20.120.670">
    <property type="entry name" value="N-acetyl-b-d-glucoasminidase"/>
    <property type="match status" value="1"/>
</dbReference>
<dbReference type="Proteomes" id="UP000199138">
    <property type="component" value="Unassembled WGS sequence"/>
</dbReference>
<dbReference type="GO" id="GO:0016787">
    <property type="term" value="F:hydrolase activity"/>
    <property type="evidence" value="ECO:0007669"/>
    <property type="project" value="UniProtKB-KW"/>
</dbReference>